<organism evidence="3 4">
    <name type="scientific">Papaver atlanticum</name>
    <dbReference type="NCBI Taxonomy" id="357466"/>
    <lineage>
        <taxon>Eukaryota</taxon>
        <taxon>Viridiplantae</taxon>
        <taxon>Streptophyta</taxon>
        <taxon>Embryophyta</taxon>
        <taxon>Tracheophyta</taxon>
        <taxon>Spermatophyta</taxon>
        <taxon>Magnoliopsida</taxon>
        <taxon>Ranunculales</taxon>
        <taxon>Papaveraceae</taxon>
        <taxon>Papaveroideae</taxon>
        <taxon>Papaver</taxon>
    </lineage>
</organism>
<evidence type="ECO:0000256" key="1">
    <source>
        <dbReference type="SAM" id="MobiDB-lite"/>
    </source>
</evidence>
<feature type="region of interest" description="Disordered" evidence="1">
    <location>
        <begin position="68"/>
        <end position="94"/>
    </location>
</feature>
<accession>A0AAD4SRA0</accession>
<dbReference type="EMBL" id="JAJJMB010008884">
    <property type="protein sequence ID" value="KAI3919471.1"/>
    <property type="molecule type" value="Genomic_DNA"/>
</dbReference>
<name>A0AAD4SRA0_9MAGN</name>
<protein>
    <submittedName>
        <fullName evidence="3">Uncharacterized protein</fullName>
    </submittedName>
</protein>
<reference evidence="3" key="1">
    <citation type="submission" date="2022-04" db="EMBL/GenBank/DDBJ databases">
        <title>A functionally conserved STORR gene fusion in Papaver species that diverged 16.8 million years ago.</title>
        <authorList>
            <person name="Catania T."/>
        </authorList>
    </citation>
    <scope>NUCLEOTIDE SEQUENCE</scope>
    <source>
        <strain evidence="3">S-188037</strain>
    </source>
</reference>
<evidence type="ECO:0000313" key="3">
    <source>
        <dbReference type="EMBL" id="KAI3919471.1"/>
    </source>
</evidence>
<feature type="compositionally biased region" description="Basic and acidic residues" evidence="1">
    <location>
        <begin position="68"/>
        <end position="77"/>
    </location>
</feature>
<sequence length="94" mass="10843">MAFKRNLAVLLFACFLILAAEVQFNQAVERRFEDSPRYKECVESCIQDINARMKERGQSLDDHYVQDKCQDDCKPPSDEDPGYPGNLEDNPLRS</sequence>
<dbReference type="AlphaFoldDB" id="A0AAD4SRA0"/>
<proteinExistence type="predicted"/>
<feature type="signal peptide" evidence="2">
    <location>
        <begin position="1"/>
        <end position="19"/>
    </location>
</feature>
<evidence type="ECO:0000313" key="4">
    <source>
        <dbReference type="Proteomes" id="UP001202328"/>
    </source>
</evidence>
<keyword evidence="2" id="KW-0732">Signal</keyword>
<keyword evidence="4" id="KW-1185">Reference proteome</keyword>
<evidence type="ECO:0000256" key="2">
    <source>
        <dbReference type="SAM" id="SignalP"/>
    </source>
</evidence>
<gene>
    <name evidence="3" type="ORF">MKW98_030182</name>
</gene>
<comment type="caution">
    <text evidence="3">The sequence shown here is derived from an EMBL/GenBank/DDBJ whole genome shotgun (WGS) entry which is preliminary data.</text>
</comment>
<dbReference type="Proteomes" id="UP001202328">
    <property type="component" value="Unassembled WGS sequence"/>
</dbReference>
<feature type="chain" id="PRO_5042271024" evidence="2">
    <location>
        <begin position="20"/>
        <end position="94"/>
    </location>
</feature>